<keyword evidence="7" id="KW-0645">Protease</keyword>
<dbReference type="InterPro" id="IPR000994">
    <property type="entry name" value="Pept_M24"/>
</dbReference>
<dbReference type="InterPro" id="IPR029149">
    <property type="entry name" value="Creatin/AminoP/Spt16_N"/>
</dbReference>
<evidence type="ECO:0000259" key="6">
    <source>
        <dbReference type="Pfam" id="PF16188"/>
    </source>
</evidence>
<evidence type="ECO:0000256" key="2">
    <source>
        <dbReference type="ARBA" id="ARBA00022723"/>
    </source>
</evidence>
<protein>
    <submittedName>
        <fullName evidence="7">Aminopeptidase P family protein</fullName>
    </submittedName>
</protein>
<feature type="domain" description="Peptidase M24 C-terminal" evidence="6">
    <location>
        <begin position="535"/>
        <end position="594"/>
    </location>
</feature>
<dbReference type="Gene3D" id="3.40.350.10">
    <property type="entry name" value="Creatinase/prolidase N-terminal domain"/>
    <property type="match status" value="2"/>
</dbReference>
<evidence type="ECO:0000313" key="7">
    <source>
        <dbReference type="EMBL" id="MBY8823422.1"/>
    </source>
</evidence>
<comment type="similarity">
    <text evidence="1">Belongs to the peptidase M24B family.</text>
</comment>
<feature type="domain" description="Creatinase N-terminal" evidence="5">
    <location>
        <begin position="10"/>
        <end position="138"/>
    </location>
</feature>
<keyword evidence="2" id="KW-0479">Metal-binding</keyword>
<organism evidence="7 8">
    <name type="scientific">Sphingomonas colocasiae</name>
    <dbReference type="NCBI Taxonomy" id="1848973"/>
    <lineage>
        <taxon>Bacteria</taxon>
        <taxon>Pseudomonadati</taxon>
        <taxon>Pseudomonadota</taxon>
        <taxon>Alphaproteobacteria</taxon>
        <taxon>Sphingomonadales</taxon>
        <taxon>Sphingomonadaceae</taxon>
        <taxon>Sphingomonas</taxon>
    </lineage>
</organism>
<reference evidence="7 8" key="1">
    <citation type="submission" date="2021-08" db="EMBL/GenBank/DDBJ databases">
        <authorList>
            <person name="Tuo L."/>
        </authorList>
    </citation>
    <scope>NUCLEOTIDE SEQUENCE [LARGE SCALE GENOMIC DNA]</scope>
    <source>
        <strain evidence="7 8">JCM 31229</strain>
    </source>
</reference>
<dbReference type="InterPro" id="IPR050422">
    <property type="entry name" value="X-Pro_aminopeptidase_P"/>
</dbReference>
<dbReference type="InterPro" id="IPR033740">
    <property type="entry name" value="Pept_M24B"/>
</dbReference>
<feature type="domain" description="Peptidase M24" evidence="4">
    <location>
        <begin position="308"/>
        <end position="522"/>
    </location>
</feature>
<comment type="caution">
    <text evidence="7">The sequence shown here is derived from an EMBL/GenBank/DDBJ whole genome shotgun (WGS) entry which is preliminary data.</text>
</comment>
<keyword evidence="7" id="KW-0031">Aminopeptidase</keyword>
<dbReference type="PANTHER" id="PTHR43763">
    <property type="entry name" value="XAA-PRO AMINOPEPTIDASE 1"/>
    <property type="match status" value="1"/>
</dbReference>
<dbReference type="RefSeq" id="WP_222990530.1">
    <property type="nucleotide sequence ID" value="NZ_JAINVV010000006.1"/>
</dbReference>
<name>A0ABS7PQ14_9SPHN</name>
<gene>
    <name evidence="7" type="ORF">K7G82_14050</name>
</gene>
<dbReference type="InterPro" id="IPR036005">
    <property type="entry name" value="Creatinase/aminopeptidase-like"/>
</dbReference>
<dbReference type="Pfam" id="PF16188">
    <property type="entry name" value="Peptidase_M24_C"/>
    <property type="match status" value="1"/>
</dbReference>
<dbReference type="Pfam" id="PF16189">
    <property type="entry name" value="Creatinase_N_2"/>
    <property type="match status" value="1"/>
</dbReference>
<dbReference type="SUPFAM" id="SSF53092">
    <property type="entry name" value="Creatinase/prolidase N-terminal domain"/>
    <property type="match status" value="1"/>
</dbReference>
<dbReference type="Proteomes" id="UP000706039">
    <property type="component" value="Unassembled WGS sequence"/>
</dbReference>
<dbReference type="Gene3D" id="3.90.230.10">
    <property type="entry name" value="Creatinase/methionine aminopeptidase superfamily"/>
    <property type="match status" value="1"/>
</dbReference>
<evidence type="ECO:0000313" key="8">
    <source>
        <dbReference type="Proteomes" id="UP000706039"/>
    </source>
</evidence>
<dbReference type="EMBL" id="JAINVV010000006">
    <property type="protein sequence ID" value="MBY8823422.1"/>
    <property type="molecule type" value="Genomic_DNA"/>
</dbReference>
<dbReference type="CDD" id="cd01085">
    <property type="entry name" value="APP"/>
    <property type="match status" value="1"/>
</dbReference>
<dbReference type="PANTHER" id="PTHR43763:SF6">
    <property type="entry name" value="XAA-PRO AMINOPEPTIDASE 1"/>
    <property type="match status" value="1"/>
</dbReference>
<accession>A0ABS7PQ14</accession>
<evidence type="ECO:0000256" key="3">
    <source>
        <dbReference type="ARBA" id="ARBA00022801"/>
    </source>
</evidence>
<dbReference type="GO" id="GO:0004177">
    <property type="term" value="F:aminopeptidase activity"/>
    <property type="evidence" value="ECO:0007669"/>
    <property type="project" value="UniProtKB-KW"/>
</dbReference>
<dbReference type="SUPFAM" id="SSF55920">
    <property type="entry name" value="Creatinase/aminopeptidase"/>
    <property type="match status" value="1"/>
</dbReference>
<evidence type="ECO:0000259" key="4">
    <source>
        <dbReference type="Pfam" id="PF00557"/>
    </source>
</evidence>
<keyword evidence="3" id="KW-0378">Hydrolase</keyword>
<dbReference type="Pfam" id="PF01321">
    <property type="entry name" value="Creatinase_N"/>
    <property type="match status" value="1"/>
</dbReference>
<keyword evidence="8" id="KW-1185">Reference proteome</keyword>
<dbReference type="InterPro" id="IPR000587">
    <property type="entry name" value="Creatinase_N"/>
</dbReference>
<evidence type="ECO:0000259" key="5">
    <source>
        <dbReference type="Pfam" id="PF01321"/>
    </source>
</evidence>
<dbReference type="Pfam" id="PF00557">
    <property type="entry name" value="Peptidase_M24"/>
    <property type="match status" value="1"/>
</dbReference>
<evidence type="ECO:0000256" key="1">
    <source>
        <dbReference type="ARBA" id="ARBA00008766"/>
    </source>
</evidence>
<sequence length="608" mass="65615">MNNFGNRLVILRKMLVELDLDGFMLSTGDAHMTEWPAAFAQRLAWLTGFTGTTGMAAVLAGRAAMFVDGRYTAAVRNQVDGGDYGFVDLAQTGIGDWLARNAEAGARIGYDPTLHGCDAVRKIEHRLAGSGMELVPLAANPIDGLWVDRPERPKTPLFVQPVTLSGRTTAGKLDDVTDWLASSDADAVVLVALDSIAWLFNIRASDIPVAPLGYAFAICRRDGSADLYIDTATLSDEVRNHLGDRVRLAGYDDFYPALEALTGQCVSIDPDLSPIAIHQALSQAGAKVREDVEPTLLAKQIKNVVEIEGMRQAHVRDGVAVTRFLHWLSTEGPKGNQTELSAAGRMTAFRRELAGFHGVSFDPISAADASAALPHYWPTPASNRPIRPGSVFLIDSGGQYPDGTTDITRTVTIGTPRAEVKDRFTRVLKGHIRLAATLFPAGTLGSRLDPVARLALWEAGLDYAHGTGHGVGHFLNVHEGPNHLPAGPRPGETGIQAGMILSNEPGYYKAGDYGIRIENLVVAVKRDVLGAEQPLLGFETISLAPIDRALIDIDLLSDAEIAWLDRYHARVLARIGPLVPSDTRRWLEQATAPLRPDARSARVADFGD</sequence>
<proteinExistence type="inferred from homology"/>
<dbReference type="InterPro" id="IPR032416">
    <property type="entry name" value="Peptidase_M24_C"/>
</dbReference>